<name>A0A7R9GU02_TIMPO</name>
<evidence type="ECO:0000256" key="1">
    <source>
        <dbReference type="SAM" id="MobiDB-lite"/>
    </source>
</evidence>
<gene>
    <name evidence="2" type="ORF">TPSB3V08_LOCUS1420</name>
</gene>
<proteinExistence type="predicted"/>
<reference evidence="2" key="1">
    <citation type="submission" date="2020-11" db="EMBL/GenBank/DDBJ databases">
        <authorList>
            <person name="Tran Van P."/>
        </authorList>
    </citation>
    <scope>NUCLEOTIDE SEQUENCE</scope>
</reference>
<accession>A0A7R9GU02</accession>
<sequence>MNGRGKERKKSDSHQQGINNKREFEHHIQKENANSLELIDMQQHMIETYEKFLKLDDDDQSKILREDNPILNTEWREPHNNKKLMKALYLQHQWYDTPSRLVPRAIAHFACPLSWPYHHMWARSGPQHVHIWSDLSKSVADLCHNLSISVPSPVQISLD</sequence>
<organism evidence="2">
    <name type="scientific">Timema poppense</name>
    <name type="common">Walking stick</name>
    <dbReference type="NCBI Taxonomy" id="170557"/>
    <lineage>
        <taxon>Eukaryota</taxon>
        <taxon>Metazoa</taxon>
        <taxon>Ecdysozoa</taxon>
        <taxon>Arthropoda</taxon>
        <taxon>Hexapoda</taxon>
        <taxon>Insecta</taxon>
        <taxon>Pterygota</taxon>
        <taxon>Neoptera</taxon>
        <taxon>Polyneoptera</taxon>
        <taxon>Phasmatodea</taxon>
        <taxon>Timematodea</taxon>
        <taxon>Timematoidea</taxon>
        <taxon>Timematidae</taxon>
        <taxon>Timema</taxon>
    </lineage>
</organism>
<dbReference type="EMBL" id="OD000500">
    <property type="protein sequence ID" value="CAD7397892.1"/>
    <property type="molecule type" value="Genomic_DNA"/>
</dbReference>
<feature type="region of interest" description="Disordered" evidence="1">
    <location>
        <begin position="1"/>
        <end position="24"/>
    </location>
</feature>
<protein>
    <submittedName>
        <fullName evidence="2">Uncharacterized protein</fullName>
    </submittedName>
</protein>
<evidence type="ECO:0000313" key="2">
    <source>
        <dbReference type="EMBL" id="CAD7397892.1"/>
    </source>
</evidence>
<dbReference type="AlphaFoldDB" id="A0A7R9GU02"/>